<dbReference type="OrthoDB" id="9805366at2"/>
<dbReference type="PANTHER" id="PTHR48043">
    <property type="entry name" value="EG:EG0003.4 PROTEIN-RELATED"/>
    <property type="match status" value="1"/>
</dbReference>
<dbReference type="SUPFAM" id="SSF53756">
    <property type="entry name" value="UDP-Glycosyltransferase/glycogen phosphorylase"/>
    <property type="match status" value="1"/>
</dbReference>
<dbReference type="Proteomes" id="UP000198968">
    <property type="component" value="Unassembled WGS sequence"/>
</dbReference>
<dbReference type="CDD" id="cd03784">
    <property type="entry name" value="GT1_Gtf-like"/>
    <property type="match status" value="1"/>
</dbReference>
<dbReference type="RefSeq" id="WP_090964638.1">
    <property type="nucleotide sequence ID" value="NZ_FOVG01000003.1"/>
</dbReference>
<evidence type="ECO:0000256" key="2">
    <source>
        <dbReference type="ARBA" id="ARBA00022679"/>
    </source>
</evidence>
<dbReference type="PROSITE" id="PS00375">
    <property type="entry name" value="UDPGT"/>
    <property type="match status" value="1"/>
</dbReference>
<dbReference type="InterPro" id="IPR050271">
    <property type="entry name" value="UDP-glycosyltransferase"/>
</dbReference>
<organism evidence="4 5">
    <name type="scientific">Candidatus Pantoea varia</name>
    <dbReference type="NCBI Taxonomy" id="1881036"/>
    <lineage>
        <taxon>Bacteria</taxon>
        <taxon>Pseudomonadati</taxon>
        <taxon>Pseudomonadota</taxon>
        <taxon>Gammaproteobacteria</taxon>
        <taxon>Enterobacterales</taxon>
        <taxon>Erwiniaceae</taxon>
        <taxon>Pantoea</taxon>
    </lineage>
</organism>
<dbReference type="Pfam" id="PF00201">
    <property type="entry name" value="UDPGT"/>
    <property type="match status" value="1"/>
</dbReference>
<evidence type="ECO:0000256" key="3">
    <source>
        <dbReference type="RuleBase" id="RU003718"/>
    </source>
</evidence>
<dbReference type="PANTHER" id="PTHR48043:SF145">
    <property type="entry name" value="FI06409P-RELATED"/>
    <property type="match status" value="1"/>
</dbReference>
<evidence type="ECO:0000313" key="4">
    <source>
        <dbReference type="EMBL" id="SFO06972.1"/>
    </source>
</evidence>
<keyword evidence="1 3" id="KW-0328">Glycosyltransferase</keyword>
<keyword evidence="5" id="KW-1185">Reference proteome</keyword>
<protein>
    <submittedName>
        <fullName evidence="4">Zeaxanthin glucosyltransferase</fullName>
    </submittedName>
</protein>
<dbReference type="GO" id="GO:0008194">
    <property type="term" value="F:UDP-glycosyltransferase activity"/>
    <property type="evidence" value="ECO:0007669"/>
    <property type="project" value="InterPro"/>
</dbReference>
<reference evidence="5" key="1">
    <citation type="submission" date="2016-10" db="EMBL/GenBank/DDBJ databases">
        <authorList>
            <person name="Varghese N."/>
            <person name="Submissions S."/>
        </authorList>
    </citation>
    <scope>NUCLEOTIDE SEQUENCE [LARGE SCALE GENOMIC DNA]</scope>
    <source>
        <strain evidence="5">OV426</strain>
    </source>
</reference>
<dbReference type="InterPro" id="IPR035595">
    <property type="entry name" value="UDP_glycos_trans_CS"/>
</dbReference>
<gene>
    <name evidence="4" type="ORF">SAMN05428971_2793</name>
</gene>
<dbReference type="EMBL" id="FOVG01000003">
    <property type="protein sequence ID" value="SFO06972.1"/>
    <property type="molecule type" value="Genomic_DNA"/>
</dbReference>
<accession>A0A1I5E692</accession>
<dbReference type="Gene3D" id="3.40.50.2000">
    <property type="entry name" value="Glycogen Phosphorylase B"/>
    <property type="match status" value="2"/>
</dbReference>
<sequence length="431" mass="47134">MSHFAVIAPPFYSHVQALTHLSQALIARGHQITFIQQTDVSALLNDKRIGFFPLGLASHPAGSLAHTLQLAAHPLGPSMLKLINDMARSTDMLCRELPVVLNTLAIDGVIVDQMEPAGALAAESLNLPFVSVACALPLNREADFPLAVMPFDYASTDQARERYRTSEKIYDWLMRRHDRVIARNAHAMGLAPREKLHHCFSPLAQISQLIPELDFPRQTLPDHFHSVGPLRAAEPLSSASPPDYFPHGARPRIFASLGTLQGHRYGLFKTIVRACQAIDAQLLLAHCGRLSSFQADKLAQASHVQVVDFADQAAALAQADLAITHGGMNTVLDAVNHLTPLLTIPLAFDQPGVAARVVWHGIGRRASRFTTSHSMARQLQTLLADERYGQQMKTLRTALRQAGGTALAADIVEQAMLTRNPVITRRDYAAV</sequence>
<evidence type="ECO:0000256" key="1">
    <source>
        <dbReference type="ARBA" id="ARBA00022676"/>
    </source>
</evidence>
<evidence type="ECO:0000313" key="5">
    <source>
        <dbReference type="Proteomes" id="UP000198968"/>
    </source>
</evidence>
<keyword evidence="2 3" id="KW-0808">Transferase</keyword>
<dbReference type="AlphaFoldDB" id="A0A1I5E692"/>
<name>A0A1I5E692_9GAMM</name>
<comment type="similarity">
    <text evidence="3">Belongs to the UDP-glycosyltransferase family.</text>
</comment>
<proteinExistence type="inferred from homology"/>
<dbReference type="InterPro" id="IPR002213">
    <property type="entry name" value="UDP_glucos_trans"/>
</dbReference>